<reference evidence="2 4" key="2">
    <citation type="submission" date="2018-11" db="EMBL/GenBank/DDBJ databases">
        <authorList>
            <consortium name="Pathogen Informatics"/>
        </authorList>
    </citation>
    <scope>NUCLEOTIDE SEQUENCE [LARGE SCALE GENOMIC DNA]</scope>
</reference>
<dbReference type="AlphaFoldDB" id="A0A0N4U694"/>
<evidence type="ECO:0000256" key="1">
    <source>
        <dbReference type="SAM" id="SignalP"/>
    </source>
</evidence>
<evidence type="ECO:0000313" key="5">
    <source>
        <dbReference type="WBParaSite" id="DME_0000242601-mRNA-1"/>
    </source>
</evidence>
<feature type="signal peptide" evidence="1">
    <location>
        <begin position="1"/>
        <end position="21"/>
    </location>
</feature>
<name>A0A0N4U694_DRAME</name>
<reference evidence="5" key="1">
    <citation type="submission" date="2017-02" db="UniProtKB">
        <authorList>
            <consortium name="WormBaseParasite"/>
        </authorList>
    </citation>
    <scope>IDENTIFICATION</scope>
</reference>
<evidence type="ECO:0000313" key="3">
    <source>
        <dbReference type="Proteomes" id="UP000038040"/>
    </source>
</evidence>
<keyword evidence="4" id="KW-1185">Reference proteome</keyword>
<protein>
    <submittedName>
        <fullName evidence="5">Activin_recp domain-containing protein</fullName>
    </submittedName>
</protein>
<dbReference type="Proteomes" id="UP000038040">
    <property type="component" value="Unplaced"/>
</dbReference>
<dbReference type="OrthoDB" id="5855855at2759"/>
<sequence length="171" mass="19593">MNSSQIYFLLLFFIVFCELSAKSINKEIFSSSEIATPDLIDSFIARTKAAGTNHHHRTHRRHRAMFKRNGSVGIDENGREYINCRKSINKNYAITKRCYRPTNSNDMELGCYAVWDEKNAILQQDCWIQQTISMSNCGVGKCTAKKSSFCCCFGHNCNDRIELSNRSLDNL</sequence>
<keyword evidence="1" id="KW-0732">Signal</keyword>
<organism evidence="3 5">
    <name type="scientific">Dracunculus medinensis</name>
    <name type="common">Guinea worm</name>
    <dbReference type="NCBI Taxonomy" id="318479"/>
    <lineage>
        <taxon>Eukaryota</taxon>
        <taxon>Metazoa</taxon>
        <taxon>Ecdysozoa</taxon>
        <taxon>Nematoda</taxon>
        <taxon>Chromadorea</taxon>
        <taxon>Rhabditida</taxon>
        <taxon>Spirurina</taxon>
        <taxon>Dracunculoidea</taxon>
        <taxon>Dracunculidae</taxon>
        <taxon>Dracunculus</taxon>
    </lineage>
</organism>
<gene>
    <name evidence="2" type="ORF">DME_LOCUS6786</name>
</gene>
<dbReference type="Proteomes" id="UP000274756">
    <property type="component" value="Unassembled WGS sequence"/>
</dbReference>
<dbReference type="WBParaSite" id="DME_0000242601-mRNA-1">
    <property type="protein sequence ID" value="DME_0000242601-mRNA-1"/>
    <property type="gene ID" value="DME_0000242601"/>
</dbReference>
<evidence type="ECO:0000313" key="2">
    <source>
        <dbReference type="EMBL" id="VDN56813.1"/>
    </source>
</evidence>
<dbReference type="EMBL" id="UYYG01001157">
    <property type="protein sequence ID" value="VDN56813.1"/>
    <property type="molecule type" value="Genomic_DNA"/>
</dbReference>
<evidence type="ECO:0000313" key="4">
    <source>
        <dbReference type="Proteomes" id="UP000274756"/>
    </source>
</evidence>
<dbReference type="InterPro" id="IPR045860">
    <property type="entry name" value="Snake_toxin-like_sf"/>
</dbReference>
<proteinExistence type="predicted"/>
<feature type="chain" id="PRO_5041041608" evidence="1">
    <location>
        <begin position="22"/>
        <end position="171"/>
    </location>
</feature>
<dbReference type="Gene3D" id="2.10.60.10">
    <property type="entry name" value="CD59"/>
    <property type="match status" value="1"/>
</dbReference>
<accession>A0A0N4U694</accession>